<dbReference type="Proteomes" id="UP000479000">
    <property type="component" value="Unassembled WGS sequence"/>
</dbReference>
<feature type="coiled-coil region" evidence="1">
    <location>
        <begin position="127"/>
        <end position="228"/>
    </location>
</feature>
<name>A0A6H5H728_9HEMI</name>
<dbReference type="AlphaFoldDB" id="A0A6H5H728"/>
<feature type="coiled-coil region" evidence="1">
    <location>
        <begin position="271"/>
        <end position="333"/>
    </location>
</feature>
<keyword evidence="1" id="KW-0175">Coiled coil</keyword>
<evidence type="ECO:0000256" key="2">
    <source>
        <dbReference type="SAM" id="MobiDB-lite"/>
    </source>
</evidence>
<accession>A0A6H5H728</accession>
<protein>
    <submittedName>
        <fullName evidence="3">Uncharacterized protein</fullName>
    </submittedName>
</protein>
<evidence type="ECO:0000313" key="4">
    <source>
        <dbReference type="Proteomes" id="UP000479000"/>
    </source>
</evidence>
<gene>
    <name evidence="3" type="ORF">NTEN_LOCUS18081</name>
</gene>
<dbReference type="EMBL" id="CADCXU010026763">
    <property type="protein sequence ID" value="CAB0013470.1"/>
    <property type="molecule type" value="Genomic_DNA"/>
</dbReference>
<feature type="coiled-coil region" evidence="1">
    <location>
        <begin position="529"/>
        <end position="582"/>
    </location>
</feature>
<feature type="compositionally biased region" description="Basic and acidic residues" evidence="2">
    <location>
        <begin position="656"/>
        <end position="665"/>
    </location>
</feature>
<evidence type="ECO:0000313" key="3">
    <source>
        <dbReference type="EMBL" id="CAB0013470.1"/>
    </source>
</evidence>
<feature type="region of interest" description="Disordered" evidence="2">
    <location>
        <begin position="646"/>
        <end position="676"/>
    </location>
</feature>
<reference evidence="3 4" key="1">
    <citation type="submission" date="2020-02" db="EMBL/GenBank/DDBJ databases">
        <authorList>
            <person name="Ferguson B K."/>
        </authorList>
    </citation>
    <scope>NUCLEOTIDE SEQUENCE [LARGE SCALE GENOMIC DNA]</scope>
</reference>
<dbReference type="OrthoDB" id="6622191at2759"/>
<keyword evidence="4" id="KW-1185">Reference proteome</keyword>
<organism evidence="3 4">
    <name type="scientific">Nesidiocoris tenuis</name>
    <dbReference type="NCBI Taxonomy" id="355587"/>
    <lineage>
        <taxon>Eukaryota</taxon>
        <taxon>Metazoa</taxon>
        <taxon>Ecdysozoa</taxon>
        <taxon>Arthropoda</taxon>
        <taxon>Hexapoda</taxon>
        <taxon>Insecta</taxon>
        <taxon>Pterygota</taxon>
        <taxon>Neoptera</taxon>
        <taxon>Paraneoptera</taxon>
        <taxon>Hemiptera</taxon>
        <taxon>Heteroptera</taxon>
        <taxon>Panheteroptera</taxon>
        <taxon>Cimicomorpha</taxon>
        <taxon>Miridae</taxon>
        <taxon>Dicyphina</taxon>
        <taxon>Nesidiocoris</taxon>
    </lineage>
</organism>
<evidence type="ECO:0000256" key="1">
    <source>
        <dbReference type="SAM" id="Coils"/>
    </source>
</evidence>
<proteinExistence type="predicted"/>
<sequence>MKLGELAVELDTVETSLFDATEDNYSKELELERIKFANGSLQENVTKLKSDFTFTQNLLVQALIEIERHESSYGEITYEVEKTLKRTYGEYLTWTTSVESYVEQKNSQILSLKAIMDRMMVKHENIVREMHNEMSDLRGQLENEKKSSFDLNAEVNRLYGELRKKSKTIREMESRLQEDKKTVEMFTEAAVGDVDQLKSQVRVYEEQMLDQLREYKSLEDELERVKCSKKALKTFLKKNLNLRKESETKLAKVFHLLKRCQNRAIRSSKQVNVLKQSAEASSKENDILKQERAILLQELYGLKDKLGQAEKLVKRHEEKRAAFEELKMKMEKMVLKLMKRVAKYKNALISRRDYEEAFRKEECSVISEKLSHEIDLLKEENMSLSTTICSLKQKLSSILELPQKDDADEAIEYEKSELEKERALKEALKSHYENVIETMKKEHESSSEMAQKRYVENLKMVQEAYDRETANLKADQYQQYETYKLEMEQEIKELCAKENRIEVDRMRARLEEEFARDVAVLTAKFERTMDKNEAKFENEKSKIEEKLAEVERELLAQREESAEAVRSLKSDCENRISELKESQRHSIDTKISMLDGKISMFSNIGYRYPSLQWCQILSGNLNFGTTLVRKCLPGLHQEVFHWKTGHPGTELGNLDPKPRNLDSKTRNPGSKLKNLH</sequence>